<organism evidence="2 3">
    <name type="scientific">Romanomermis culicivorax</name>
    <name type="common">Nematode worm</name>
    <dbReference type="NCBI Taxonomy" id="13658"/>
    <lineage>
        <taxon>Eukaryota</taxon>
        <taxon>Metazoa</taxon>
        <taxon>Ecdysozoa</taxon>
        <taxon>Nematoda</taxon>
        <taxon>Enoplea</taxon>
        <taxon>Dorylaimia</taxon>
        <taxon>Mermithida</taxon>
        <taxon>Mermithoidea</taxon>
        <taxon>Mermithidae</taxon>
        <taxon>Romanomermis</taxon>
    </lineage>
</organism>
<feature type="compositionally biased region" description="Basic and acidic residues" evidence="1">
    <location>
        <begin position="94"/>
        <end position="104"/>
    </location>
</feature>
<accession>A0A915J643</accession>
<evidence type="ECO:0000256" key="1">
    <source>
        <dbReference type="SAM" id="MobiDB-lite"/>
    </source>
</evidence>
<keyword evidence="2" id="KW-1185">Reference proteome</keyword>
<evidence type="ECO:0000313" key="2">
    <source>
        <dbReference type="Proteomes" id="UP000887565"/>
    </source>
</evidence>
<reference evidence="3" key="1">
    <citation type="submission" date="2022-11" db="UniProtKB">
        <authorList>
            <consortium name="WormBaseParasite"/>
        </authorList>
    </citation>
    <scope>IDENTIFICATION</scope>
</reference>
<name>A0A915J643_ROMCU</name>
<feature type="compositionally biased region" description="Acidic residues" evidence="1">
    <location>
        <begin position="80"/>
        <end position="89"/>
    </location>
</feature>
<protein>
    <submittedName>
        <fullName evidence="3">Uncharacterized protein</fullName>
    </submittedName>
</protein>
<feature type="region of interest" description="Disordered" evidence="1">
    <location>
        <begin position="65"/>
        <end position="104"/>
    </location>
</feature>
<dbReference type="Proteomes" id="UP000887565">
    <property type="component" value="Unplaced"/>
</dbReference>
<feature type="compositionally biased region" description="Polar residues" evidence="1">
    <location>
        <begin position="66"/>
        <end position="76"/>
    </location>
</feature>
<sequence length="164" mass="18860">MSRMKRLCQVRKVGKISRPSLSIFPKKTMGAPMITIWPAIGLENSGEESSARHMAEHFREGFLLHSSPQLHATSKVGTEKEDDEFDDDNPVSKLRQEEPERAEDLAEERIEMYIQTVKNIQNTNQHRVTLAGNENEDVEENNWVRKTLLEAEKLKNKVVSYLNL</sequence>
<dbReference type="WBParaSite" id="nRc.2.0.1.t21932-RA">
    <property type="protein sequence ID" value="nRc.2.0.1.t21932-RA"/>
    <property type="gene ID" value="nRc.2.0.1.g21932"/>
</dbReference>
<evidence type="ECO:0000313" key="3">
    <source>
        <dbReference type="WBParaSite" id="nRc.2.0.1.t21932-RA"/>
    </source>
</evidence>
<proteinExistence type="predicted"/>
<dbReference type="AlphaFoldDB" id="A0A915J643"/>